<dbReference type="PANTHER" id="PTHR31099">
    <property type="entry name" value="OS06G0165300 PROTEIN"/>
    <property type="match status" value="1"/>
</dbReference>
<dbReference type="OrthoDB" id="1752359at2759"/>
<dbReference type="OMA" id="LRCEYSI"/>
<comment type="caution">
    <text evidence="4">The sequence shown here is derived from an EMBL/GenBank/DDBJ whole genome shotgun (WGS) entry which is preliminary data.</text>
</comment>
<evidence type="ECO:0000256" key="1">
    <source>
        <dbReference type="SAM" id="Coils"/>
    </source>
</evidence>
<sequence>MSSSENSSSSHSSNSFEHDGESSSLDLNGGVSASDRIVGTRVKSKGASEWLQPFGKENTEKLEARLRAKGWIIEHKEHPHDTPKINLASTSNKSGSTSVVLPPDSMRVASALIHAGPPSTCVNCLTLEEINKLRCEYSIPGEYVIDVPAETGRIIEDHGKNKMWVYRDSLVAGLRFPLHPFILELLNHYRLALHQLVPGSWRSIVGFITLCRALSHPALLNVFRKFFSIKKSPYDQVIPCEWEMSNAQGVSSARGKIKDMADKNSKDGKSGKNKFNVFYYIKLGSKGGSSVVEAGLPLDKGKKASKRKAAGNDGTVEASPKRPCSSELGTSQAVLVDKEKLNAPCYVNSSASVHHAYLALMHALKAEQQARAKTKKASDFQKQNFQLKERVRKLKNAEAEVKDLRAEVVSLNKKLAEAEAKKEKAVQEALANFQSTPEFEAAAKEANEEAVIGTFELCLDEVRYVYPNLDLSMVSLKNLKTAHTEGVEEDTITLAAETNAVTPVAGDGTEVDGDGIRGDATS</sequence>
<reference evidence="4 5" key="1">
    <citation type="submission" date="2013-09" db="EMBL/GenBank/DDBJ databases">
        <title>Corchorus capsularis genome sequencing.</title>
        <authorList>
            <person name="Alam M."/>
            <person name="Haque M.S."/>
            <person name="Islam M.S."/>
            <person name="Emdad E.M."/>
            <person name="Islam M.M."/>
            <person name="Ahmed B."/>
            <person name="Halim A."/>
            <person name="Hossen Q.M.M."/>
            <person name="Hossain M.Z."/>
            <person name="Ahmed R."/>
            <person name="Khan M.M."/>
            <person name="Islam R."/>
            <person name="Rashid M.M."/>
            <person name="Khan S.A."/>
            <person name="Rahman M.S."/>
            <person name="Alam M."/>
        </authorList>
    </citation>
    <scope>NUCLEOTIDE SEQUENCE [LARGE SCALE GENOMIC DNA]</scope>
    <source>
        <strain evidence="5">cv. CVL-1</strain>
        <tissue evidence="4">Whole seedling</tissue>
    </source>
</reference>
<keyword evidence="1" id="KW-0175">Coiled coil</keyword>
<keyword evidence="5" id="KW-1185">Reference proteome</keyword>
<accession>A0A1R3GVH3</accession>
<dbReference type="Gramene" id="OMO62056">
    <property type="protein sequence ID" value="OMO62056"/>
    <property type="gene ID" value="CCACVL1_23056"/>
</dbReference>
<feature type="region of interest" description="Disordered" evidence="2">
    <location>
        <begin position="1"/>
        <end position="32"/>
    </location>
</feature>
<proteinExistence type="predicted"/>
<feature type="domain" description="Transposase (putative) gypsy type" evidence="3">
    <location>
        <begin position="166"/>
        <end position="230"/>
    </location>
</feature>
<gene>
    <name evidence="4" type="ORF">CCACVL1_23056</name>
</gene>
<dbReference type="PANTHER" id="PTHR31099:SF28">
    <property type="entry name" value="F5J5.12"/>
    <property type="match status" value="1"/>
</dbReference>
<dbReference type="InterPro" id="IPR007321">
    <property type="entry name" value="Transposase_28"/>
</dbReference>
<feature type="compositionally biased region" description="Low complexity" evidence="2">
    <location>
        <begin position="1"/>
        <end position="15"/>
    </location>
</feature>
<evidence type="ECO:0000313" key="4">
    <source>
        <dbReference type="EMBL" id="OMO62056.1"/>
    </source>
</evidence>
<dbReference type="AlphaFoldDB" id="A0A1R3GVH3"/>
<evidence type="ECO:0000256" key="2">
    <source>
        <dbReference type="SAM" id="MobiDB-lite"/>
    </source>
</evidence>
<feature type="coiled-coil region" evidence="1">
    <location>
        <begin position="377"/>
        <end position="428"/>
    </location>
</feature>
<name>A0A1R3GVH3_COCAP</name>
<dbReference type="Pfam" id="PF04195">
    <property type="entry name" value="Transposase_28"/>
    <property type="match status" value="1"/>
</dbReference>
<evidence type="ECO:0000259" key="3">
    <source>
        <dbReference type="Pfam" id="PF04195"/>
    </source>
</evidence>
<evidence type="ECO:0000313" key="5">
    <source>
        <dbReference type="Proteomes" id="UP000188268"/>
    </source>
</evidence>
<dbReference type="EMBL" id="AWWV01013347">
    <property type="protein sequence ID" value="OMO62056.1"/>
    <property type="molecule type" value="Genomic_DNA"/>
</dbReference>
<protein>
    <submittedName>
        <fullName evidence="4">Transposase (Putative), gypsy type</fullName>
    </submittedName>
</protein>
<feature type="region of interest" description="Disordered" evidence="2">
    <location>
        <begin position="302"/>
        <end position="324"/>
    </location>
</feature>
<organism evidence="4 5">
    <name type="scientific">Corchorus capsularis</name>
    <name type="common">Jute</name>
    <dbReference type="NCBI Taxonomy" id="210143"/>
    <lineage>
        <taxon>Eukaryota</taxon>
        <taxon>Viridiplantae</taxon>
        <taxon>Streptophyta</taxon>
        <taxon>Embryophyta</taxon>
        <taxon>Tracheophyta</taxon>
        <taxon>Spermatophyta</taxon>
        <taxon>Magnoliopsida</taxon>
        <taxon>eudicotyledons</taxon>
        <taxon>Gunneridae</taxon>
        <taxon>Pentapetalae</taxon>
        <taxon>rosids</taxon>
        <taxon>malvids</taxon>
        <taxon>Malvales</taxon>
        <taxon>Malvaceae</taxon>
        <taxon>Grewioideae</taxon>
        <taxon>Apeibeae</taxon>
        <taxon>Corchorus</taxon>
    </lineage>
</organism>
<dbReference type="Proteomes" id="UP000188268">
    <property type="component" value="Unassembled WGS sequence"/>
</dbReference>